<accession>A0ABS6THL4</accession>
<dbReference type="RefSeq" id="WP_218327672.1">
    <property type="nucleotide sequence ID" value="NZ_JAHUZB010000012.1"/>
</dbReference>
<proteinExistence type="predicted"/>
<dbReference type="Proteomes" id="UP000774130">
    <property type="component" value="Unassembled WGS sequence"/>
</dbReference>
<comment type="caution">
    <text evidence="1">The sequence shown here is derived from an EMBL/GenBank/DDBJ whole genome shotgun (WGS) entry which is preliminary data.</text>
</comment>
<protein>
    <submittedName>
        <fullName evidence="1">DUF177 domain-containing protein</fullName>
    </submittedName>
</protein>
<evidence type="ECO:0000313" key="1">
    <source>
        <dbReference type="EMBL" id="MBV7392461.1"/>
    </source>
</evidence>
<dbReference type="EMBL" id="JAHUZB010000012">
    <property type="protein sequence ID" value="MBV7392461.1"/>
    <property type="molecule type" value="Genomic_DNA"/>
</dbReference>
<reference evidence="1 2" key="1">
    <citation type="submission" date="2021-06" db="EMBL/GenBank/DDBJ databases">
        <title>Enterococcus alishanensis sp. nov., a novel lactic acid bacterium isolated from fresh coffee beans.</title>
        <authorList>
            <person name="Chen Y.-S."/>
        </authorList>
    </citation>
    <scope>NUCLEOTIDE SEQUENCE [LARGE SCALE GENOMIC DNA]</scope>
    <source>
        <strain evidence="1 2">ALS3</strain>
    </source>
</reference>
<organism evidence="1 2">
    <name type="scientific">Enterococcus alishanensis</name>
    <dbReference type="NCBI Taxonomy" id="1303817"/>
    <lineage>
        <taxon>Bacteria</taxon>
        <taxon>Bacillati</taxon>
        <taxon>Bacillota</taxon>
        <taxon>Bacilli</taxon>
        <taxon>Lactobacillales</taxon>
        <taxon>Enterococcaceae</taxon>
        <taxon>Enterococcus</taxon>
    </lineage>
</organism>
<name>A0ABS6THL4_9ENTE</name>
<sequence>MKWSIGELRRYQDEPLNFSETVDVKKNLMARDNEILDVQPVAVTGILSVAKNEYLLHYQLKTVVTVPSARSLEPVELPLDLSVDEIFMTRENWSDLEDRDEEVLVLDSDSIDLTNSIEDNILLAIPLQVFSKEEEAADELPKGNDWQVISEEDYLQQKNQQPVIDPRLAKLSELLNEED</sequence>
<keyword evidence="2" id="KW-1185">Reference proteome</keyword>
<dbReference type="InterPro" id="IPR003772">
    <property type="entry name" value="YceD"/>
</dbReference>
<dbReference type="Pfam" id="PF02620">
    <property type="entry name" value="YceD"/>
    <property type="match status" value="1"/>
</dbReference>
<evidence type="ECO:0000313" key="2">
    <source>
        <dbReference type="Proteomes" id="UP000774130"/>
    </source>
</evidence>
<gene>
    <name evidence="1" type="ORF">KUA55_17535</name>
</gene>